<reference evidence="3" key="1">
    <citation type="submission" date="2016-10" db="EMBL/GenBank/DDBJ databases">
        <authorList>
            <person name="Varghese N."/>
            <person name="Submissions S."/>
        </authorList>
    </citation>
    <scope>NUCLEOTIDE SEQUENCE [LARGE SCALE GENOMIC DNA]</scope>
    <source>
        <strain evidence="3">DSM 28881</strain>
    </source>
</reference>
<dbReference type="AlphaFoldDB" id="A0A1I3RGR3"/>
<name>A0A1I3RGR3_9FLAO</name>
<organism evidence="2 3">
    <name type="scientific">Olleya namhaensis</name>
    <dbReference type="NCBI Taxonomy" id="1144750"/>
    <lineage>
        <taxon>Bacteria</taxon>
        <taxon>Pseudomonadati</taxon>
        <taxon>Bacteroidota</taxon>
        <taxon>Flavobacteriia</taxon>
        <taxon>Flavobacteriales</taxon>
        <taxon>Flavobacteriaceae</taxon>
    </lineage>
</organism>
<proteinExistence type="predicted"/>
<dbReference type="RefSeq" id="WP_090841142.1">
    <property type="nucleotide sequence ID" value="NZ_FORM01000007.1"/>
</dbReference>
<feature type="domain" description="DUF4274" evidence="1">
    <location>
        <begin position="26"/>
        <end position="103"/>
    </location>
</feature>
<evidence type="ECO:0000259" key="1">
    <source>
        <dbReference type="Pfam" id="PF14096"/>
    </source>
</evidence>
<evidence type="ECO:0000313" key="2">
    <source>
        <dbReference type="EMBL" id="SFJ44366.1"/>
    </source>
</evidence>
<keyword evidence="3" id="KW-1185">Reference proteome</keyword>
<protein>
    <recommendedName>
        <fullName evidence="1">DUF4274 domain-containing protein</fullName>
    </recommendedName>
</protein>
<evidence type="ECO:0000313" key="3">
    <source>
        <dbReference type="Proteomes" id="UP000199559"/>
    </source>
</evidence>
<sequence>MKEKITDERFEEILNDLIIEYAKTTTPTIWHQMAMEWNWDSSSVFLNWLTDNPLTDKGTALMIYWKSAPRYWKKFKDKKDLISKEKYSLNDFEFTEKIEGNYLKNFYKQNIFEYNPKSDEQGYDWTNDYLDEKIVRDIPKIMFEKVEGKKVDEPKDFIEGFPPELDLLKQGIFEKYEIE</sequence>
<dbReference type="EMBL" id="FORM01000007">
    <property type="protein sequence ID" value="SFJ44366.1"/>
    <property type="molecule type" value="Genomic_DNA"/>
</dbReference>
<gene>
    <name evidence="2" type="ORF">SAMN05443431_107251</name>
</gene>
<dbReference type="Proteomes" id="UP000199559">
    <property type="component" value="Unassembled WGS sequence"/>
</dbReference>
<dbReference type="InterPro" id="IPR025369">
    <property type="entry name" value="DUF4274"/>
</dbReference>
<accession>A0A1I3RGR3</accession>
<dbReference type="Pfam" id="PF14096">
    <property type="entry name" value="DUF4274"/>
    <property type="match status" value="1"/>
</dbReference>